<dbReference type="PANTHER" id="PTHR47926:SF347">
    <property type="entry name" value="PENTATRICOPEPTIDE REPEAT-CONTAINING PROTEIN"/>
    <property type="match status" value="1"/>
</dbReference>
<keyword evidence="5" id="KW-1185">Reference proteome</keyword>
<evidence type="ECO:0000256" key="1">
    <source>
        <dbReference type="ARBA" id="ARBA00022737"/>
    </source>
</evidence>
<dbReference type="InParanoid" id="A0A2G5ET46"/>
<dbReference type="InterPro" id="IPR011990">
    <property type="entry name" value="TPR-like_helical_dom_sf"/>
</dbReference>
<organism evidence="4 5">
    <name type="scientific">Aquilegia coerulea</name>
    <name type="common">Rocky mountain columbine</name>
    <dbReference type="NCBI Taxonomy" id="218851"/>
    <lineage>
        <taxon>Eukaryota</taxon>
        <taxon>Viridiplantae</taxon>
        <taxon>Streptophyta</taxon>
        <taxon>Embryophyta</taxon>
        <taxon>Tracheophyta</taxon>
        <taxon>Spermatophyta</taxon>
        <taxon>Magnoliopsida</taxon>
        <taxon>Ranunculales</taxon>
        <taxon>Ranunculaceae</taxon>
        <taxon>Thalictroideae</taxon>
        <taxon>Aquilegia</taxon>
    </lineage>
</organism>
<evidence type="ECO:0000313" key="4">
    <source>
        <dbReference type="EMBL" id="PIA58926.1"/>
    </source>
</evidence>
<protein>
    <recommendedName>
        <fullName evidence="3">DYW domain-containing protein</fullName>
    </recommendedName>
</protein>
<sequence length="623" mass="70457">MPERTLISWTILMSEYTRNGFANETLRVFQNMVECESLQPDSFVYAIVLRACSLTKDLNYGRQLHCRVVKIDGVVDSYVENALVTMYSSCGSIWDSVRAFKRIVMPDLISWSSLLRGYVQNGLEEEGLRLFVEMIRSGVRPDVTVFSIVIGAAANVECLQSGVQMHCYVIKAGLNSSLFLDDTLMNFYVKCGDLDSSMQIFRLMPKRDLVSWNTIIKGYADSHHNHETFRVFRAMMNEGFICDNFTLTSILQSATRVGALDLGREIHGYIIRAGLESDVQAYLTKRGLISDTISNNSLIKMYSGCGMVSDAVTVFKGMPERNSDSWTAVISANVDNGNPLEAIELFAELRLKNKSPDSSTLISVLKAYGQMGLVDEAFRLFNSMDGHYGIEPSIEHYSCMIEVLGRSEKFENAHSFIDGSIPFKPVPLVWKTLLSVSRIQGNMKVAKYAAEKLLELEPRNLTANLLLEQVLLTEGIWDDASKMHPKNKLVKTNSSWIEIRNIIYEFTSNQIPTQDISIKLVEMEFMMEEMGYVADRNHMLHNAEEEDYVGVGLNHTEMKALAFGLLSLPHGTPIRVIKSVRMCGDCHSAFKFMSTFLLRELLVRDTCTFHHFRNGKCSCKDRW</sequence>
<accession>A0A2G5ET46</accession>
<dbReference type="PROSITE" id="PS51375">
    <property type="entry name" value="PPR"/>
    <property type="match status" value="4"/>
</dbReference>
<dbReference type="OrthoDB" id="1487410at2759"/>
<feature type="repeat" description="PPR" evidence="2">
    <location>
        <begin position="107"/>
        <end position="141"/>
    </location>
</feature>
<gene>
    <name evidence="4" type="ORF">AQUCO_00400053v1</name>
</gene>
<feature type="domain" description="DYW" evidence="3">
    <location>
        <begin position="531"/>
        <end position="623"/>
    </location>
</feature>
<dbReference type="EMBL" id="KZ305021">
    <property type="protein sequence ID" value="PIA58926.1"/>
    <property type="molecule type" value="Genomic_DNA"/>
</dbReference>
<dbReference type="InterPro" id="IPR002885">
    <property type="entry name" value="PPR_rpt"/>
</dbReference>
<dbReference type="STRING" id="218851.A0A2G5ET46"/>
<dbReference type="Pfam" id="PF13041">
    <property type="entry name" value="PPR_2"/>
    <property type="match status" value="2"/>
</dbReference>
<dbReference type="FunFam" id="1.25.40.10:FF:000344">
    <property type="entry name" value="Pentatricopeptide repeat-containing protein"/>
    <property type="match status" value="1"/>
</dbReference>
<dbReference type="AlphaFoldDB" id="A0A2G5ET46"/>
<reference evidence="4 5" key="1">
    <citation type="submission" date="2017-09" db="EMBL/GenBank/DDBJ databases">
        <title>WGS assembly of Aquilegia coerulea Goldsmith.</title>
        <authorList>
            <person name="Hodges S."/>
            <person name="Kramer E."/>
            <person name="Nordborg M."/>
            <person name="Tomkins J."/>
            <person name="Borevitz J."/>
            <person name="Derieg N."/>
            <person name="Yan J."/>
            <person name="Mihaltcheva S."/>
            <person name="Hayes R.D."/>
            <person name="Rokhsar D."/>
        </authorList>
    </citation>
    <scope>NUCLEOTIDE SEQUENCE [LARGE SCALE GENOMIC DNA]</scope>
    <source>
        <strain evidence="5">cv. Goldsmith</strain>
    </source>
</reference>
<dbReference type="Gene3D" id="1.25.40.10">
    <property type="entry name" value="Tetratricopeptide repeat domain"/>
    <property type="match status" value="3"/>
</dbReference>
<name>A0A2G5ET46_AQUCA</name>
<keyword evidence="1" id="KW-0677">Repeat</keyword>
<evidence type="ECO:0000313" key="5">
    <source>
        <dbReference type="Proteomes" id="UP000230069"/>
    </source>
</evidence>
<feature type="repeat" description="PPR" evidence="2">
    <location>
        <begin position="322"/>
        <end position="356"/>
    </location>
</feature>
<dbReference type="NCBIfam" id="TIGR00756">
    <property type="entry name" value="PPR"/>
    <property type="match status" value="4"/>
</dbReference>
<dbReference type="FunFam" id="1.25.40.10:FF:000158">
    <property type="entry name" value="pentatricopeptide repeat-containing protein At2g33680"/>
    <property type="match status" value="1"/>
</dbReference>
<proteinExistence type="predicted"/>
<dbReference type="InterPro" id="IPR032867">
    <property type="entry name" value="DYW_dom"/>
</dbReference>
<dbReference type="Pfam" id="PF01535">
    <property type="entry name" value="PPR"/>
    <property type="match status" value="4"/>
</dbReference>
<evidence type="ECO:0000256" key="2">
    <source>
        <dbReference type="PROSITE-ProRule" id="PRU00708"/>
    </source>
</evidence>
<dbReference type="Proteomes" id="UP000230069">
    <property type="component" value="Unassembled WGS sequence"/>
</dbReference>
<dbReference type="GO" id="GO:0008270">
    <property type="term" value="F:zinc ion binding"/>
    <property type="evidence" value="ECO:0007669"/>
    <property type="project" value="InterPro"/>
</dbReference>
<dbReference type="GO" id="GO:0009451">
    <property type="term" value="P:RNA modification"/>
    <property type="evidence" value="ECO:0007669"/>
    <property type="project" value="InterPro"/>
</dbReference>
<dbReference type="GO" id="GO:0099402">
    <property type="term" value="P:plant organ development"/>
    <property type="evidence" value="ECO:0007669"/>
    <property type="project" value="UniProtKB-ARBA"/>
</dbReference>
<evidence type="ECO:0000259" key="3">
    <source>
        <dbReference type="Pfam" id="PF14432"/>
    </source>
</evidence>
<feature type="repeat" description="PPR" evidence="2">
    <location>
        <begin position="357"/>
        <end position="387"/>
    </location>
</feature>
<dbReference type="InterPro" id="IPR046960">
    <property type="entry name" value="PPR_At4g14850-like_plant"/>
</dbReference>
<dbReference type="Pfam" id="PF14432">
    <property type="entry name" value="DYW_deaminase"/>
    <property type="match status" value="1"/>
</dbReference>
<dbReference type="PANTHER" id="PTHR47926">
    <property type="entry name" value="PENTATRICOPEPTIDE REPEAT-CONTAINING PROTEIN"/>
    <property type="match status" value="1"/>
</dbReference>
<feature type="repeat" description="PPR" evidence="2">
    <location>
        <begin position="208"/>
        <end position="242"/>
    </location>
</feature>
<dbReference type="GO" id="GO:0003723">
    <property type="term" value="F:RNA binding"/>
    <property type="evidence" value="ECO:0007669"/>
    <property type="project" value="InterPro"/>
</dbReference>